<evidence type="ECO:0000313" key="1">
    <source>
        <dbReference type="EMBL" id="AGT43631.1"/>
    </source>
</evidence>
<reference evidence="1 2" key="1">
    <citation type="journal article" date="2013" name="PLoS ONE">
        <title>Genome-Wide Relatedness of Treponema pedis, from Gingiva and Necrotic Skin Lesions of Pigs, with the Human Oral Pathogen Treponema denticola.</title>
        <authorList>
            <person name="Svartstrom O."/>
            <person name="Mushtaq M."/>
            <person name="Pringle M."/>
            <person name="Segerman B."/>
        </authorList>
    </citation>
    <scope>NUCLEOTIDE SEQUENCE [LARGE SCALE GENOMIC DNA]</scope>
    <source>
        <strain evidence="1">T A4</strain>
    </source>
</reference>
<proteinExistence type="predicted"/>
<evidence type="ECO:0000313" key="2">
    <source>
        <dbReference type="Proteomes" id="UP000015620"/>
    </source>
</evidence>
<name>S6A3J9_9SPIR</name>
<dbReference type="PATRIC" id="fig|1291379.3.peg.1131"/>
<organism evidence="1 2">
    <name type="scientific">Treponema pedis str. T A4</name>
    <dbReference type="NCBI Taxonomy" id="1291379"/>
    <lineage>
        <taxon>Bacteria</taxon>
        <taxon>Pseudomonadati</taxon>
        <taxon>Spirochaetota</taxon>
        <taxon>Spirochaetia</taxon>
        <taxon>Spirochaetales</taxon>
        <taxon>Treponemataceae</taxon>
        <taxon>Treponema</taxon>
    </lineage>
</organism>
<dbReference type="HOGENOM" id="CLU_3067339_0_0_12"/>
<dbReference type="EMBL" id="CP004120">
    <property type="protein sequence ID" value="AGT43631.1"/>
    <property type="molecule type" value="Genomic_DNA"/>
</dbReference>
<dbReference type="Proteomes" id="UP000015620">
    <property type="component" value="Chromosome"/>
</dbReference>
<dbReference type="KEGG" id="tped:TPE_1135"/>
<sequence length="53" mass="6042">MLAAVTVFAAFGLKKFRTTYMTEEVFVNVNEYTKKMNTDLKNFSAATTISFYS</sequence>
<protein>
    <submittedName>
        <fullName evidence="1">Uncharacterized protein</fullName>
    </submittedName>
</protein>
<keyword evidence="2" id="KW-1185">Reference proteome</keyword>
<accession>S6A3J9</accession>
<dbReference type="AlphaFoldDB" id="S6A3J9"/>
<gene>
    <name evidence="1" type="ORF">TPE_1135</name>
</gene>